<accession>A0A917TL85</accession>
<reference evidence="1" key="1">
    <citation type="journal article" date="2014" name="Int. J. Syst. Evol. Microbiol.">
        <title>Complete genome sequence of Corynebacterium casei LMG S-19264T (=DSM 44701T), isolated from a smear-ripened cheese.</title>
        <authorList>
            <consortium name="US DOE Joint Genome Institute (JGI-PGF)"/>
            <person name="Walter F."/>
            <person name="Albersmeier A."/>
            <person name="Kalinowski J."/>
            <person name="Ruckert C."/>
        </authorList>
    </citation>
    <scope>NUCLEOTIDE SEQUENCE</scope>
    <source>
        <strain evidence="1">CGMCC 4.7312</strain>
    </source>
</reference>
<reference evidence="1" key="2">
    <citation type="submission" date="2020-09" db="EMBL/GenBank/DDBJ databases">
        <authorList>
            <person name="Sun Q."/>
            <person name="Zhou Y."/>
        </authorList>
    </citation>
    <scope>NUCLEOTIDE SEQUENCE</scope>
    <source>
        <strain evidence="1">CGMCC 4.7312</strain>
    </source>
</reference>
<gene>
    <name evidence="1" type="ORF">GCM10011608_10130</name>
</gene>
<protein>
    <submittedName>
        <fullName evidence="1">Uncharacterized protein</fullName>
    </submittedName>
</protein>
<organism evidence="1 2">
    <name type="scientific">Micromonospora sonchi</name>
    <dbReference type="NCBI Taxonomy" id="1763543"/>
    <lineage>
        <taxon>Bacteria</taxon>
        <taxon>Bacillati</taxon>
        <taxon>Actinomycetota</taxon>
        <taxon>Actinomycetes</taxon>
        <taxon>Micromonosporales</taxon>
        <taxon>Micromonosporaceae</taxon>
        <taxon>Micromonospora</taxon>
    </lineage>
</organism>
<proteinExistence type="predicted"/>
<comment type="caution">
    <text evidence="1">The sequence shown here is derived from an EMBL/GenBank/DDBJ whole genome shotgun (WGS) entry which is preliminary data.</text>
</comment>
<keyword evidence="2" id="KW-1185">Reference proteome</keyword>
<dbReference type="EMBL" id="BMNB01000003">
    <property type="protein sequence ID" value="GGM27349.1"/>
    <property type="molecule type" value="Genomic_DNA"/>
</dbReference>
<dbReference type="AlphaFoldDB" id="A0A917TL85"/>
<evidence type="ECO:0000313" key="2">
    <source>
        <dbReference type="Proteomes" id="UP000608890"/>
    </source>
</evidence>
<name>A0A917TL85_9ACTN</name>
<evidence type="ECO:0000313" key="1">
    <source>
        <dbReference type="EMBL" id="GGM27349.1"/>
    </source>
</evidence>
<sequence>MIAKRIPHKAQCDHAQTPYARRKCRATKLAAAQEATMQTTPTHQPGDEIDIDGITVVLARRKGNNGYRWTWYAPQLEEGGELYKATPEEAIDYARRALAGPTCACGNIATSIGSTERVCTACL</sequence>
<dbReference type="RefSeq" id="WP_189041059.1">
    <property type="nucleotide sequence ID" value="NZ_BMNB01000003.1"/>
</dbReference>
<dbReference type="Proteomes" id="UP000608890">
    <property type="component" value="Unassembled WGS sequence"/>
</dbReference>